<name>A0A3S3YHZ6_9RHOB</name>
<dbReference type="EC" id="3.1.3.18" evidence="4"/>
<dbReference type="GO" id="GO:0006281">
    <property type="term" value="P:DNA repair"/>
    <property type="evidence" value="ECO:0007669"/>
    <property type="project" value="TreeGrafter"/>
</dbReference>
<gene>
    <name evidence="5" type="ORF">EP867_11200</name>
</gene>
<dbReference type="EMBL" id="SBLC01000014">
    <property type="protein sequence ID" value="RWY40651.1"/>
    <property type="molecule type" value="Genomic_DNA"/>
</dbReference>
<organism evidence="5 6">
    <name type="scientific">Falsigemmobacter intermedius</name>
    <dbReference type="NCBI Taxonomy" id="1553448"/>
    <lineage>
        <taxon>Bacteria</taxon>
        <taxon>Pseudomonadati</taxon>
        <taxon>Pseudomonadota</taxon>
        <taxon>Alphaproteobacteria</taxon>
        <taxon>Rhodobacterales</taxon>
        <taxon>Paracoccaceae</taxon>
        <taxon>Falsigemmobacter</taxon>
    </lineage>
</organism>
<dbReference type="PANTHER" id="PTHR43434">
    <property type="entry name" value="PHOSPHOGLYCOLATE PHOSPHATASE"/>
    <property type="match status" value="1"/>
</dbReference>
<dbReference type="InterPro" id="IPR036412">
    <property type="entry name" value="HAD-like_sf"/>
</dbReference>
<dbReference type="InterPro" id="IPR041492">
    <property type="entry name" value="HAD_2"/>
</dbReference>
<dbReference type="GO" id="GO:0008967">
    <property type="term" value="F:phosphoglycolate phosphatase activity"/>
    <property type="evidence" value="ECO:0007669"/>
    <property type="project" value="UniProtKB-EC"/>
</dbReference>
<evidence type="ECO:0000256" key="1">
    <source>
        <dbReference type="ARBA" id="ARBA00000830"/>
    </source>
</evidence>
<dbReference type="SFLD" id="SFLDS00003">
    <property type="entry name" value="Haloacid_Dehalogenase"/>
    <property type="match status" value="1"/>
</dbReference>
<reference evidence="5 6" key="1">
    <citation type="journal article" date="2015" name="Int. J. Syst. Evol. Microbiol.">
        <title>Gemmobacter intermedius sp. nov., isolated from a white stork (Ciconia ciconia).</title>
        <authorList>
            <person name="Kampfer P."/>
            <person name="Jerzak L."/>
            <person name="Wilharm G."/>
            <person name="Golke J."/>
            <person name="Busse H.J."/>
            <person name="Glaeser S.P."/>
        </authorList>
    </citation>
    <scope>NUCLEOTIDE SEQUENCE [LARGE SCALE GENOMIC DNA]</scope>
    <source>
        <strain evidence="5 6">119/4</strain>
    </source>
</reference>
<comment type="caution">
    <text evidence="5">The sequence shown here is derived from an EMBL/GenBank/DDBJ whole genome shotgun (WGS) entry which is preliminary data.</text>
</comment>
<evidence type="ECO:0000256" key="2">
    <source>
        <dbReference type="ARBA" id="ARBA00004818"/>
    </source>
</evidence>
<evidence type="ECO:0000256" key="4">
    <source>
        <dbReference type="ARBA" id="ARBA00013078"/>
    </source>
</evidence>
<dbReference type="SFLD" id="SFLDG01129">
    <property type="entry name" value="C1.5:_HAD__Beta-PGM__Phosphata"/>
    <property type="match status" value="1"/>
</dbReference>
<accession>A0A3S3YHZ6</accession>
<dbReference type="InterPro" id="IPR006439">
    <property type="entry name" value="HAD-SF_hydro_IA"/>
</dbReference>
<dbReference type="NCBIfam" id="TIGR01549">
    <property type="entry name" value="HAD-SF-IA-v1"/>
    <property type="match status" value="1"/>
</dbReference>
<proteinExistence type="inferred from homology"/>
<dbReference type="GO" id="GO:0005829">
    <property type="term" value="C:cytosol"/>
    <property type="evidence" value="ECO:0007669"/>
    <property type="project" value="TreeGrafter"/>
</dbReference>
<dbReference type="InterPro" id="IPR023198">
    <property type="entry name" value="PGP-like_dom2"/>
</dbReference>
<dbReference type="SUPFAM" id="SSF56784">
    <property type="entry name" value="HAD-like"/>
    <property type="match status" value="1"/>
</dbReference>
<comment type="similarity">
    <text evidence="3">Belongs to the HAD-like hydrolase superfamily. CbbY/CbbZ/Gph/YieH family.</text>
</comment>
<keyword evidence="6" id="KW-1185">Reference proteome</keyword>
<evidence type="ECO:0000313" key="6">
    <source>
        <dbReference type="Proteomes" id="UP000287168"/>
    </source>
</evidence>
<dbReference type="Gene3D" id="1.10.150.240">
    <property type="entry name" value="Putative phosphatase, domain 2"/>
    <property type="match status" value="1"/>
</dbReference>
<evidence type="ECO:0000313" key="5">
    <source>
        <dbReference type="EMBL" id="RWY40651.1"/>
    </source>
</evidence>
<dbReference type="Gene3D" id="3.40.50.1000">
    <property type="entry name" value="HAD superfamily/HAD-like"/>
    <property type="match status" value="1"/>
</dbReference>
<dbReference type="Proteomes" id="UP000287168">
    <property type="component" value="Unassembled WGS sequence"/>
</dbReference>
<dbReference type="InterPro" id="IPR050155">
    <property type="entry name" value="HAD-like_hydrolase_sf"/>
</dbReference>
<keyword evidence="5" id="KW-0378">Hydrolase</keyword>
<dbReference type="OrthoDB" id="9797743at2"/>
<dbReference type="Pfam" id="PF13419">
    <property type="entry name" value="HAD_2"/>
    <property type="match status" value="1"/>
</dbReference>
<sequence>MPIRGLIFDKDGTLFDFRRTWSAWSAALLEDLAPGDPARQNEMAAAIGFCRETLDFRALSPVIAGTPAEVAALLLPFLPGQQMAPLVDRMNRLAEDVPLAEVVPLAPLLRDLIARGYVLGVATNDAEAPARAHLSRSGISGFFDFVAGCDSGFGAKPAAGQLRAFCRATGLVPEEVAMIGDSTHDLHAAEAAGMTAVAVLTGIATETDLAPVADVVLRDIGGLPEWLSLK</sequence>
<dbReference type="AlphaFoldDB" id="A0A3S3YHZ6"/>
<evidence type="ECO:0000256" key="3">
    <source>
        <dbReference type="ARBA" id="ARBA00006171"/>
    </source>
</evidence>
<dbReference type="PANTHER" id="PTHR43434:SF1">
    <property type="entry name" value="PHOSPHOGLYCOLATE PHOSPHATASE"/>
    <property type="match status" value="1"/>
</dbReference>
<dbReference type="InterPro" id="IPR023214">
    <property type="entry name" value="HAD_sf"/>
</dbReference>
<protein>
    <recommendedName>
        <fullName evidence="4">phosphoglycolate phosphatase</fullName>
        <ecNumber evidence="4">3.1.3.18</ecNumber>
    </recommendedName>
</protein>
<comment type="catalytic activity">
    <reaction evidence="1">
        <text>2-phosphoglycolate + H2O = glycolate + phosphate</text>
        <dbReference type="Rhea" id="RHEA:14369"/>
        <dbReference type="ChEBI" id="CHEBI:15377"/>
        <dbReference type="ChEBI" id="CHEBI:29805"/>
        <dbReference type="ChEBI" id="CHEBI:43474"/>
        <dbReference type="ChEBI" id="CHEBI:58033"/>
        <dbReference type="EC" id="3.1.3.18"/>
    </reaction>
</comment>
<comment type="pathway">
    <text evidence="2">Organic acid metabolism; glycolate biosynthesis; glycolate from 2-phosphoglycolate: step 1/1.</text>
</comment>